<evidence type="ECO:0000256" key="1">
    <source>
        <dbReference type="ARBA" id="ARBA00004123"/>
    </source>
</evidence>
<dbReference type="PANTHER" id="PTHR17204:SF5">
    <property type="entry name" value="PRE-MRNA-PROCESSING FACTOR 39"/>
    <property type="match status" value="1"/>
</dbReference>
<reference evidence="8" key="1">
    <citation type="journal article" date="2012" name="PLoS Genet.">
        <title>The genomes of the fungal plant pathogens Cladosporium fulvum and Dothistroma septosporum reveal adaptation to different hosts and lifestyles but also signatures of common ancestry.</title>
        <authorList>
            <person name="de Wit P.J.G.M."/>
            <person name="van der Burgt A."/>
            <person name="Oekmen B."/>
            <person name="Stergiopoulos I."/>
            <person name="Abd-Elsalam K.A."/>
            <person name="Aerts A.L."/>
            <person name="Bahkali A.H."/>
            <person name="Beenen H.G."/>
            <person name="Chettri P."/>
            <person name="Cox M.P."/>
            <person name="Datema E."/>
            <person name="de Vries R.P."/>
            <person name="Dhillon B."/>
            <person name="Ganley A.R."/>
            <person name="Griffiths S.A."/>
            <person name="Guo Y."/>
            <person name="Hamelin R.C."/>
            <person name="Henrissat B."/>
            <person name="Kabir M.S."/>
            <person name="Jashni M.K."/>
            <person name="Kema G."/>
            <person name="Klaubauf S."/>
            <person name="Lapidus A."/>
            <person name="Levasseur A."/>
            <person name="Lindquist E."/>
            <person name="Mehrabi R."/>
            <person name="Ohm R.A."/>
            <person name="Owen T.J."/>
            <person name="Salamov A."/>
            <person name="Schwelm A."/>
            <person name="Schijlen E."/>
            <person name="Sun H."/>
            <person name="van den Burg H.A."/>
            <person name="van Ham R.C.H.J."/>
            <person name="Zhang S."/>
            <person name="Goodwin S.B."/>
            <person name="Grigoriev I.V."/>
            <person name="Collemare J."/>
            <person name="Bradshaw R.E."/>
        </authorList>
    </citation>
    <scope>NUCLEOTIDE SEQUENCE [LARGE SCALE GENOMIC DNA]</scope>
    <source>
        <strain evidence="8">NZE10 / CBS 128990</strain>
    </source>
</reference>
<accession>M2WJS1</accession>
<evidence type="ECO:0000313" key="7">
    <source>
        <dbReference type="EMBL" id="EME39213.1"/>
    </source>
</evidence>
<dbReference type="HOGENOM" id="CLU_007434_3_1_1"/>
<comment type="similarity">
    <text evidence="6">Belongs to the PRP39 family.</text>
</comment>
<organism evidence="7 8">
    <name type="scientific">Dothistroma septosporum (strain NZE10 / CBS 128990)</name>
    <name type="common">Red band needle blight fungus</name>
    <name type="synonym">Mycosphaerella pini</name>
    <dbReference type="NCBI Taxonomy" id="675120"/>
    <lineage>
        <taxon>Eukaryota</taxon>
        <taxon>Fungi</taxon>
        <taxon>Dikarya</taxon>
        <taxon>Ascomycota</taxon>
        <taxon>Pezizomycotina</taxon>
        <taxon>Dothideomycetes</taxon>
        <taxon>Dothideomycetidae</taxon>
        <taxon>Mycosphaerellales</taxon>
        <taxon>Mycosphaerellaceae</taxon>
        <taxon>Dothistroma</taxon>
    </lineage>
</organism>
<dbReference type="STRING" id="675120.M2WJS1"/>
<dbReference type="InterPro" id="IPR011990">
    <property type="entry name" value="TPR-like_helical_dom_sf"/>
</dbReference>
<dbReference type="GO" id="GO:0071004">
    <property type="term" value="C:U2-type prespliceosome"/>
    <property type="evidence" value="ECO:0007669"/>
    <property type="project" value="TreeGrafter"/>
</dbReference>
<dbReference type="Pfam" id="PF23241">
    <property type="entry name" value="HAT_PRP39_C"/>
    <property type="match status" value="1"/>
</dbReference>
<keyword evidence="5" id="KW-0539">Nucleus</keyword>
<dbReference type="GO" id="GO:0000395">
    <property type="term" value="P:mRNA 5'-splice site recognition"/>
    <property type="evidence" value="ECO:0007669"/>
    <property type="project" value="TreeGrafter"/>
</dbReference>
<dbReference type="GO" id="GO:0030627">
    <property type="term" value="F:pre-mRNA 5'-splice site binding"/>
    <property type="evidence" value="ECO:0007669"/>
    <property type="project" value="TreeGrafter"/>
</dbReference>
<dbReference type="GO" id="GO:0005685">
    <property type="term" value="C:U1 snRNP"/>
    <property type="evidence" value="ECO:0007669"/>
    <property type="project" value="TreeGrafter"/>
</dbReference>
<comment type="subcellular location">
    <subcellularLocation>
        <location evidence="1">Nucleus</location>
    </subcellularLocation>
</comment>
<evidence type="ECO:0000256" key="3">
    <source>
        <dbReference type="ARBA" id="ARBA00022737"/>
    </source>
</evidence>
<keyword evidence="4" id="KW-0508">mRNA splicing</keyword>
<evidence type="ECO:0000256" key="5">
    <source>
        <dbReference type="ARBA" id="ARBA00023242"/>
    </source>
</evidence>
<evidence type="ECO:0000313" key="8">
    <source>
        <dbReference type="Proteomes" id="UP000016933"/>
    </source>
</evidence>
<dbReference type="Proteomes" id="UP000016933">
    <property type="component" value="Unassembled WGS sequence"/>
</dbReference>
<dbReference type="eggNOG" id="KOG1258">
    <property type="taxonomic scope" value="Eukaryota"/>
</dbReference>
<dbReference type="Gene3D" id="1.25.40.10">
    <property type="entry name" value="Tetratricopeptide repeat domain"/>
    <property type="match status" value="2"/>
</dbReference>
<proteinExistence type="inferred from homology"/>
<evidence type="ECO:0000256" key="6">
    <source>
        <dbReference type="ARBA" id="ARBA00038019"/>
    </source>
</evidence>
<protein>
    <recommendedName>
        <fullName evidence="9">Suppressor of forked domain-containing protein</fullName>
    </recommendedName>
</protein>
<dbReference type="OMA" id="ARICFLY"/>
<keyword evidence="8" id="KW-1185">Reference proteome</keyword>
<sequence>MLFDRAAESVGLDFLAHPFWDKYIEFEERLEAHDRIFAILDRIIHIPLHQYARYFERYQTMAAQRPVSDIAPEEVITRLRDEITQDTTLKSKEPAAVDKELRGKISAYHMDIFTRTQTETTKRWTYEQEVKRPYYHVTELDDAQLANWRKYLDFEEIEGDYARTKFLYERCLVTCANYDEFWYRYARWTMGQTDKSKVMLDEEVRNIYRRASCTYVSITQPDIRLHYARFEESLGKADTAIAIHEAILQHLPSHLETIVSLANTHRRQLGLQPAIDVLKSHISNSSLTPVRGSLIVEQARLIWKVKGNADEARNVFKASRQPDSKAFWAGWLDFEIAQPISEKTEPAAYARIKAVYQDIRKSLLRPKDIRELMSRYLSYLEARGGKEAMVEWTEIDKEINGPISIANTSGVTSKAALENGHKAR</sequence>
<dbReference type="AlphaFoldDB" id="M2WJS1"/>
<gene>
    <name evidence="7" type="ORF">DOTSEDRAFT_75069</name>
</gene>
<name>M2WJS1_DOTSN</name>
<reference evidence="7 8" key="2">
    <citation type="journal article" date="2012" name="PLoS Pathog.">
        <title>Diverse lifestyles and strategies of plant pathogenesis encoded in the genomes of eighteen Dothideomycetes fungi.</title>
        <authorList>
            <person name="Ohm R.A."/>
            <person name="Feau N."/>
            <person name="Henrissat B."/>
            <person name="Schoch C.L."/>
            <person name="Horwitz B.A."/>
            <person name="Barry K.W."/>
            <person name="Condon B.J."/>
            <person name="Copeland A.C."/>
            <person name="Dhillon B."/>
            <person name="Glaser F."/>
            <person name="Hesse C.N."/>
            <person name="Kosti I."/>
            <person name="LaButti K."/>
            <person name="Lindquist E.A."/>
            <person name="Lucas S."/>
            <person name="Salamov A.A."/>
            <person name="Bradshaw R.E."/>
            <person name="Ciuffetti L."/>
            <person name="Hamelin R.C."/>
            <person name="Kema G.H.J."/>
            <person name="Lawrence C."/>
            <person name="Scott J.A."/>
            <person name="Spatafora J.W."/>
            <person name="Turgeon B.G."/>
            <person name="de Wit P.J.G.M."/>
            <person name="Zhong S."/>
            <person name="Goodwin S.B."/>
            <person name="Grigoriev I.V."/>
        </authorList>
    </citation>
    <scope>NUCLEOTIDE SEQUENCE [LARGE SCALE GENOMIC DNA]</scope>
    <source>
        <strain evidence="8">NZE10 / CBS 128990</strain>
    </source>
</reference>
<dbReference type="SMART" id="SM00386">
    <property type="entry name" value="HAT"/>
    <property type="match status" value="4"/>
</dbReference>
<dbReference type="GO" id="GO:0000243">
    <property type="term" value="C:commitment complex"/>
    <property type="evidence" value="ECO:0007669"/>
    <property type="project" value="TreeGrafter"/>
</dbReference>
<keyword evidence="2" id="KW-0507">mRNA processing</keyword>
<evidence type="ECO:0008006" key="9">
    <source>
        <dbReference type="Google" id="ProtNLM"/>
    </source>
</evidence>
<dbReference type="EMBL" id="KB446545">
    <property type="protein sequence ID" value="EME39213.1"/>
    <property type="molecule type" value="Genomic_DNA"/>
</dbReference>
<keyword evidence="3" id="KW-0677">Repeat</keyword>
<dbReference type="InterPro" id="IPR059164">
    <property type="entry name" value="HAT_PRP39_C"/>
</dbReference>
<dbReference type="OrthoDB" id="10265668at2759"/>
<dbReference type="Pfam" id="PF23240">
    <property type="entry name" value="HAT_PRP39_N"/>
    <property type="match status" value="1"/>
</dbReference>
<dbReference type="PANTHER" id="PTHR17204">
    <property type="entry name" value="PRE-MRNA PROCESSING PROTEIN PRP39-RELATED"/>
    <property type="match status" value="1"/>
</dbReference>
<dbReference type="InterPro" id="IPR003107">
    <property type="entry name" value="HAT"/>
</dbReference>
<dbReference type="FunFam" id="1.25.40.10:FF:000451">
    <property type="entry name" value="mRNA splicing protein (Prp39), putative"/>
    <property type="match status" value="1"/>
</dbReference>
<evidence type="ECO:0000256" key="4">
    <source>
        <dbReference type="ARBA" id="ARBA00023187"/>
    </source>
</evidence>
<evidence type="ECO:0000256" key="2">
    <source>
        <dbReference type="ARBA" id="ARBA00022664"/>
    </source>
</evidence>
<dbReference type="SUPFAM" id="SSF48452">
    <property type="entry name" value="TPR-like"/>
    <property type="match status" value="1"/>
</dbReference>